<evidence type="ECO:0000259" key="3">
    <source>
        <dbReference type="Pfam" id="PF02517"/>
    </source>
</evidence>
<comment type="caution">
    <text evidence="4">The sequence shown here is derived from an EMBL/GenBank/DDBJ whole genome shotgun (WGS) entry which is preliminary data.</text>
</comment>
<dbReference type="PANTHER" id="PTHR43592:SF15">
    <property type="entry name" value="CAAX AMINO TERMINAL PROTEASE FAMILY PROTEIN"/>
    <property type="match status" value="1"/>
</dbReference>
<keyword evidence="2" id="KW-0472">Membrane</keyword>
<name>A0ABQ1P9Z6_9ENTE</name>
<dbReference type="RefSeq" id="WP_157894270.1">
    <property type="nucleotide sequence ID" value="NZ_BMKI01000004.1"/>
</dbReference>
<evidence type="ECO:0000313" key="5">
    <source>
        <dbReference type="Proteomes" id="UP000630615"/>
    </source>
</evidence>
<evidence type="ECO:0000256" key="1">
    <source>
        <dbReference type="ARBA" id="ARBA00009067"/>
    </source>
</evidence>
<accession>A0ABQ1P9Z6</accession>
<keyword evidence="5" id="KW-1185">Reference proteome</keyword>
<reference evidence="5" key="1">
    <citation type="journal article" date="2019" name="Int. J. Syst. Evol. Microbiol.">
        <title>The Global Catalogue of Microorganisms (GCM) 10K type strain sequencing project: providing services to taxonomists for standard genome sequencing and annotation.</title>
        <authorList>
            <consortium name="The Broad Institute Genomics Platform"/>
            <consortium name="The Broad Institute Genome Sequencing Center for Infectious Disease"/>
            <person name="Wu L."/>
            <person name="Ma J."/>
        </authorList>
    </citation>
    <scope>NUCLEOTIDE SEQUENCE [LARGE SCALE GENOMIC DNA]</scope>
    <source>
        <strain evidence="5">CGMCC 1.15942</strain>
    </source>
</reference>
<dbReference type="Pfam" id="PF02517">
    <property type="entry name" value="Rce1-like"/>
    <property type="match status" value="1"/>
</dbReference>
<keyword evidence="2" id="KW-0812">Transmembrane</keyword>
<evidence type="ECO:0000256" key="2">
    <source>
        <dbReference type="SAM" id="Phobius"/>
    </source>
</evidence>
<feature type="transmembrane region" description="Helical" evidence="2">
    <location>
        <begin position="140"/>
        <end position="160"/>
    </location>
</feature>
<dbReference type="EMBL" id="BMKI01000004">
    <property type="protein sequence ID" value="GGC92333.1"/>
    <property type="molecule type" value="Genomic_DNA"/>
</dbReference>
<dbReference type="InterPro" id="IPR003675">
    <property type="entry name" value="Rce1/LyrA-like_dom"/>
</dbReference>
<sequence length="219" mass="25512">MSIKLRNISVPILFTLINLYFSSLLYKYMFHHNLLINNKDILENNIVFRFLIDFMGNFFFVFLLMVPIFFKKWPLKKFGITNKKTAIIIILSAVYLTLFIYNQDFTMSGWYTSFYYLIFVAFSEEFIFRGYLFNKIDHEYSFWVSVFISGAIFGIGHAILPTIMHAESISYFINQALSNVFGQGILASAFFSIVFKKSGNLMVPVLIHAILDYLGIVFS</sequence>
<evidence type="ECO:0000313" key="4">
    <source>
        <dbReference type="EMBL" id="GGC92333.1"/>
    </source>
</evidence>
<feature type="transmembrane region" description="Helical" evidence="2">
    <location>
        <begin position="172"/>
        <end position="194"/>
    </location>
</feature>
<feature type="transmembrane region" description="Helical" evidence="2">
    <location>
        <begin position="113"/>
        <end position="133"/>
    </location>
</feature>
<protein>
    <recommendedName>
        <fullName evidence="3">CAAX prenyl protease 2/Lysostaphin resistance protein A-like domain-containing protein</fullName>
    </recommendedName>
</protein>
<dbReference type="PANTHER" id="PTHR43592">
    <property type="entry name" value="CAAX AMINO TERMINAL PROTEASE"/>
    <property type="match status" value="1"/>
</dbReference>
<organism evidence="4 5">
    <name type="scientific">Enterococcus wangshanyuanii</name>
    <dbReference type="NCBI Taxonomy" id="2005703"/>
    <lineage>
        <taxon>Bacteria</taxon>
        <taxon>Bacillati</taxon>
        <taxon>Bacillota</taxon>
        <taxon>Bacilli</taxon>
        <taxon>Lactobacillales</taxon>
        <taxon>Enterococcaceae</taxon>
        <taxon>Enterococcus</taxon>
    </lineage>
</organism>
<feature type="transmembrane region" description="Helical" evidence="2">
    <location>
        <begin position="7"/>
        <end position="26"/>
    </location>
</feature>
<comment type="similarity">
    <text evidence="1">Belongs to the UPF0177 family.</text>
</comment>
<proteinExistence type="inferred from homology"/>
<feature type="transmembrane region" description="Helical" evidence="2">
    <location>
        <begin position="46"/>
        <end position="70"/>
    </location>
</feature>
<feature type="domain" description="CAAX prenyl protease 2/Lysostaphin resistance protein A-like" evidence="3">
    <location>
        <begin position="110"/>
        <end position="213"/>
    </location>
</feature>
<keyword evidence="2" id="KW-1133">Transmembrane helix</keyword>
<gene>
    <name evidence="4" type="ORF">GCM10011573_22400</name>
</gene>
<feature type="transmembrane region" description="Helical" evidence="2">
    <location>
        <begin position="82"/>
        <end position="101"/>
    </location>
</feature>
<dbReference type="Proteomes" id="UP000630615">
    <property type="component" value="Unassembled WGS sequence"/>
</dbReference>
<feature type="transmembrane region" description="Helical" evidence="2">
    <location>
        <begin position="201"/>
        <end position="218"/>
    </location>
</feature>